<evidence type="ECO:0000313" key="2">
    <source>
        <dbReference type="EMBL" id="KAF3276377.1"/>
    </source>
</evidence>
<feature type="signal peptide" evidence="1">
    <location>
        <begin position="1"/>
        <end position="19"/>
    </location>
</feature>
<name>A0A7C8VKN7_ORBOL</name>
<feature type="chain" id="PRO_5029017466" evidence="1">
    <location>
        <begin position="20"/>
        <end position="535"/>
    </location>
</feature>
<comment type="caution">
    <text evidence="2">The sequence shown here is derived from an EMBL/GenBank/DDBJ whole genome shotgun (WGS) entry which is preliminary data.</text>
</comment>
<sequence>MTFLVLLAVLGVLTTSASGLIIDLIQSVPGKELPTLRLCRPPIEGLVNSPPAINPLKTSCPVGSSVFWLWNYNSQPSDNMQTLINLLGVTQNSRETPYMLSEVAYDTPFSYGFTNPGLRYQPSVFKVKRGGEYQAIDSNNPFQEGDELEYFSPTINNDDDKNLRIRSENRKPPVLTRQLTDSGGAALESTKLYPTVTLKINSLGNTELVLPKGNWLQQGAQGLTNVANTLKSGLNTFVAQPLTNAATYISKNTPQWQENAKAWIGKTGNNLYNTADAVLNNGVNYIAQPLANAGGWVDTKVTNGINRAGNALNGAVNYVAAPFVAGGEWVDAQVDNGINRVQNAVNNAVDYAAAPFVAGGKWVENTGTNYITQPIARAGQWIGNTATNAYNTAIQDLNGVGGALGQGWQAAKDVTNLGLANAGNWARGQINNGLQTVGQWVNGYPVLQSGGMTGQVVQPMPSYIPTAAFPVQSGSPAANQADSNALPIVAPAQEQNLGGSATGATLRTGGEYETADEYPWDMSASQFFVPGKVKV</sequence>
<organism evidence="2 3">
    <name type="scientific">Orbilia oligospora</name>
    <name type="common">Nematode-trapping fungus</name>
    <name type="synonym">Arthrobotrys oligospora</name>
    <dbReference type="NCBI Taxonomy" id="2813651"/>
    <lineage>
        <taxon>Eukaryota</taxon>
        <taxon>Fungi</taxon>
        <taxon>Dikarya</taxon>
        <taxon>Ascomycota</taxon>
        <taxon>Pezizomycotina</taxon>
        <taxon>Orbiliomycetes</taxon>
        <taxon>Orbiliales</taxon>
        <taxon>Orbiliaceae</taxon>
        <taxon>Orbilia</taxon>
    </lineage>
</organism>
<dbReference type="OrthoDB" id="5316319at2759"/>
<accession>A0A7C8VKN7</accession>
<protein>
    <submittedName>
        <fullName evidence="2">Uncharacterized protein</fullName>
    </submittedName>
</protein>
<dbReference type="EMBL" id="JAABOJ010000033">
    <property type="protein sequence ID" value="KAF3276377.1"/>
    <property type="molecule type" value="Genomic_DNA"/>
</dbReference>
<dbReference type="AlphaFoldDB" id="A0A7C8VKN7"/>
<evidence type="ECO:0000256" key="1">
    <source>
        <dbReference type="SAM" id="SignalP"/>
    </source>
</evidence>
<proteinExistence type="predicted"/>
<keyword evidence="1" id="KW-0732">Signal</keyword>
<dbReference type="Proteomes" id="UP000474640">
    <property type="component" value="Unassembled WGS sequence"/>
</dbReference>
<evidence type="ECO:0000313" key="3">
    <source>
        <dbReference type="Proteomes" id="UP000474640"/>
    </source>
</evidence>
<reference evidence="2 3" key="1">
    <citation type="submission" date="2020-01" db="EMBL/GenBank/DDBJ databases">
        <authorList>
            <person name="Palmer J.M."/>
        </authorList>
    </citation>
    <scope>NUCLEOTIDE SEQUENCE [LARGE SCALE GENOMIC DNA]</scope>
    <source>
        <strain evidence="2 3">TWF970</strain>
    </source>
</reference>
<gene>
    <name evidence="2" type="ORF">TWF970_006334</name>
</gene>